<proteinExistence type="predicted"/>
<reference evidence="2 3" key="2">
    <citation type="submission" date="2018-03" db="EMBL/GenBank/DDBJ databases">
        <title>The ancient ancestry and fast evolution of plastids.</title>
        <authorList>
            <person name="Moore K.R."/>
            <person name="Magnabosco C."/>
            <person name="Momper L."/>
            <person name="Gold D.A."/>
            <person name="Bosak T."/>
            <person name="Fournier G.P."/>
        </authorList>
    </citation>
    <scope>NUCLEOTIDE SEQUENCE [LARGE SCALE GENOMIC DNA]</scope>
    <source>
        <strain evidence="2 3">ULC18</strain>
    </source>
</reference>
<protein>
    <submittedName>
        <fullName evidence="2">Uncharacterized protein</fullName>
    </submittedName>
</protein>
<accession>A0A2T1DU75</accession>
<comment type="caution">
    <text evidence="2">The sequence shown here is derived from an EMBL/GenBank/DDBJ whole genome shotgun (WGS) entry which is preliminary data.</text>
</comment>
<evidence type="ECO:0000313" key="3">
    <source>
        <dbReference type="Proteomes" id="UP000239576"/>
    </source>
</evidence>
<dbReference type="EMBL" id="PVWK01000158">
    <property type="protein sequence ID" value="PSB23924.1"/>
    <property type="molecule type" value="Genomic_DNA"/>
</dbReference>
<feature type="compositionally biased region" description="Polar residues" evidence="1">
    <location>
        <begin position="10"/>
        <end position="36"/>
    </location>
</feature>
<reference evidence="3" key="1">
    <citation type="submission" date="2018-02" db="EMBL/GenBank/DDBJ databases">
        <authorList>
            <person name="Moore K."/>
            <person name="Momper L."/>
        </authorList>
    </citation>
    <scope>NUCLEOTIDE SEQUENCE [LARGE SCALE GENOMIC DNA]</scope>
    <source>
        <strain evidence="3">ULC18</strain>
    </source>
</reference>
<evidence type="ECO:0000256" key="1">
    <source>
        <dbReference type="SAM" id="MobiDB-lite"/>
    </source>
</evidence>
<feature type="region of interest" description="Disordered" evidence="1">
    <location>
        <begin position="1"/>
        <end position="36"/>
    </location>
</feature>
<dbReference type="RefSeq" id="WP_106260763.1">
    <property type="nucleotide sequence ID" value="NZ_CAWNSW010000147.1"/>
</dbReference>
<name>A0A2T1DU75_9CYAN</name>
<organism evidence="2 3">
    <name type="scientific">Stenomitos frigidus ULC18</name>
    <dbReference type="NCBI Taxonomy" id="2107698"/>
    <lineage>
        <taxon>Bacteria</taxon>
        <taxon>Bacillati</taxon>
        <taxon>Cyanobacteriota</taxon>
        <taxon>Cyanophyceae</taxon>
        <taxon>Leptolyngbyales</taxon>
        <taxon>Leptolyngbyaceae</taxon>
        <taxon>Stenomitos</taxon>
    </lineage>
</organism>
<dbReference type="AlphaFoldDB" id="A0A2T1DU75"/>
<evidence type="ECO:0000313" key="2">
    <source>
        <dbReference type="EMBL" id="PSB23924.1"/>
    </source>
</evidence>
<keyword evidence="3" id="KW-1185">Reference proteome</keyword>
<gene>
    <name evidence="2" type="ORF">C7B82_29540</name>
</gene>
<sequence length="81" mass="8994">MMLRPEHRQLNTLNRLVSPAERSTTASASDNQDNQSRFLAVSSDTDALVESLMPQGLSPNKEAIVKRLIEMWVAKAELDVA</sequence>
<dbReference type="Proteomes" id="UP000239576">
    <property type="component" value="Unassembled WGS sequence"/>
</dbReference>